<dbReference type="InterPro" id="IPR006212">
    <property type="entry name" value="Furin_repeat"/>
</dbReference>
<dbReference type="Pfam" id="PF13306">
    <property type="entry name" value="LRR_5"/>
    <property type="match status" value="1"/>
</dbReference>
<dbReference type="AlphaFoldDB" id="L7FNC2"/>
<accession>L7FNC2</accession>
<dbReference type="EMBL" id="KB206207">
    <property type="protein sequence ID" value="ELP94502.1"/>
    <property type="molecule type" value="Genomic_DNA"/>
</dbReference>
<organism evidence="3 4">
    <name type="scientific">Entamoeba invadens IP1</name>
    <dbReference type="NCBI Taxonomy" id="370355"/>
    <lineage>
        <taxon>Eukaryota</taxon>
        <taxon>Amoebozoa</taxon>
        <taxon>Evosea</taxon>
        <taxon>Archamoebae</taxon>
        <taxon>Mastigamoebida</taxon>
        <taxon>Entamoebidae</taxon>
        <taxon>Entamoeba</taxon>
    </lineage>
</organism>
<reference evidence="3 4" key="1">
    <citation type="submission" date="2012-10" db="EMBL/GenBank/DDBJ databases">
        <authorList>
            <person name="Zafar N."/>
            <person name="Inman J."/>
            <person name="Hall N."/>
            <person name="Lorenzi H."/>
            <person name="Caler E."/>
        </authorList>
    </citation>
    <scope>NUCLEOTIDE SEQUENCE [LARGE SCALE GENOMIC DNA]</scope>
    <source>
        <strain evidence="3 4">IP1</strain>
    </source>
</reference>
<feature type="domain" description="EGF-like" evidence="2">
    <location>
        <begin position="470"/>
        <end position="501"/>
    </location>
</feature>
<dbReference type="RefSeq" id="XP_004261273.1">
    <property type="nucleotide sequence ID" value="XM_004261225.1"/>
</dbReference>
<dbReference type="SMART" id="SM00181">
    <property type="entry name" value="EGF"/>
    <property type="match status" value="6"/>
</dbReference>
<dbReference type="InterPro" id="IPR000742">
    <property type="entry name" value="EGF"/>
</dbReference>
<gene>
    <name evidence="3" type="ORF">EIN_208910</name>
</gene>
<dbReference type="Gene3D" id="3.80.10.10">
    <property type="entry name" value="Ribonuclease Inhibitor"/>
    <property type="match status" value="1"/>
</dbReference>
<feature type="signal peptide" evidence="1">
    <location>
        <begin position="1"/>
        <end position="21"/>
    </location>
</feature>
<dbReference type="SMART" id="SM00261">
    <property type="entry name" value="FU"/>
    <property type="match status" value="7"/>
</dbReference>
<evidence type="ECO:0000259" key="2">
    <source>
        <dbReference type="SMART" id="SM00181"/>
    </source>
</evidence>
<dbReference type="InterPro" id="IPR026906">
    <property type="entry name" value="LRR_5"/>
</dbReference>
<dbReference type="InterPro" id="IPR032675">
    <property type="entry name" value="LRR_dom_sf"/>
</dbReference>
<evidence type="ECO:0000313" key="4">
    <source>
        <dbReference type="Proteomes" id="UP000014680"/>
    </source>
</evidence>
<dbReference type="InterPro" id="IPR051514">
    <property type="entry name" value="R-spondin"/>
</dbReference>
<dbReference type="Gene3D" id="2.10.220.10">
    <property type="entry name" value="Hormone Receptor, Insulin-like Growth Factor Receptor 1, Chain A, domain 2"/>
    <property type="match status" value="4"/>
</dbReference>
<dbReference type="KEGG" id="eiv:EIN_208910"/>
<protein>
    <recommendedName>
        <fullName evidence="2">EGF-like domain-containing protein</fullName>
    </recommendedName>
</protein>
<dbReference type="VEuPathDB" id="AmoebaDB:EIN_208910"/>
<name>L7FNC2_ENTIV</name>
<dbReference type="PANTHER" id="PTHR46987:SF7">
    <property type="entry name" value="TNFR-CYS DOMAIN-CONTAINING PROTEIN"/>
    <property type="match status" value="1"/>
</dbReference>
<feature type="chain" id="PRO_5003973816" description="EGF-like domain-containing protein" evidence="1">
    <location>
        <begin position="22"/>
        <end position="650"/>
    </location>
</feature>
<dbReference type="Proteomes" id="UP000014680">
    <property type="component" value="Unassembled WGS sequence"/>
</dbReference>
<dbReference type="SUPFAM" id="SSF57184">
    <property type="entry name" value="Growth factor receptor domain"/>
    <property type="match status" value="2"/>
</dbReference>
<dbReference type="InterPro" id="IPR009030">
    <property type="entry name" value="Growth_fac_rcpt_cys_sf"/>
</dbReference>
<feature type="domain" description="EGF-like" evidence="2">
    <location>
        <begin position="573"/>
        <end position="610"/>
    </location>
</feature>
<proteinExistence type="predicted"/>
<dbReference type="PANTHER" id="PTHR46987">
    <property type="entry name" value="NEUROHYPOPHYSIAL HORMONES, N-TERMINAL DOMAIN CONTAINING PROTEIN"/>
    <property type="match status" value="1"/>
</dbReference>
<keyword evidence="4" id="KW-1185">Reference proteome</keyword>
<feature type="domain" description="EGF-like" evidence="2">
    <location>
        <begin position="525"/>
        <end position="565"/>
    </location>
</feature>
<dbReference type="GeneID" id="14893488"/>
<evidence type="ECO:0000256" key="1">
    <source>
        <dbReference type="SAM" id="SignalP"/>
    </source>
</evidence>
<feature type="domain" description="EGF-like" evidence="2">
    <location>
        <begin position="419"/>
        <end position="450"/>
    </location>
</feature>
<sequence>MFAIVFLYLTLSSLGTDPCYSKDTDKKCIKDSTTTTKCSGTVTISAADAMPLCVDAFKDNTGITSFVYEGTDKLEIGANAFKGATKLSAFTAKAGIKTIGASAFEGAAVLTKIDVSGATEIPANAFKDCVLLDTLTGTEAITTVQAAAFSGCVKLTSVNFYAPLVTLLDQMTAQTNFFFHGKVQPTTLPTTTSPINANLKVYVQDSYLATTFGTLAVLKAHCSTLQCVDVTPATPEVPPSSGKMAESPKCKDCDVKLMSVDGNNYYCEIDMTECISTHENCRICLDGKCTKCGTTAQYLENDKCVTDCAEGNYKDTINSVCEKCDTGCKTCTEKGKCTSCPEGHLLLDDTKKCTTDANCPAGYYKDNTNCMKCSITDCGECTSKTECTKCTKGNLIKDKTKCEANCPDKFYPVNNVCTDCDTTCKKCTEAGKCTECPDNTFLIEDTKKCTTNSECPAGYTKDTANKKCFKCDVSCKTCKDSNTCETCADTYLFVEDTKKCVKDKCPENYFTMDKTCKACMSGCKTCTKVDDCSACITGKLFEEGTMKCVDNCELGFFKKNDTNCDKCSEKCEKCSVLEICDKCVDGSLMSDKKCVNMCPEGTFEKTGVCEKCKDKSEYKTPCTDKECEMCTASGAFATLIMFAVALFVMF</sequence>
<evidence type="ECO:0000313" key="3">
    <source>
        <dbReference type="EMBL" id="ELP94502.1"/>
    </source>
</evidence>
<keyword evidence="1" id="KW-0732">Signal</keyword>
<feature type="domain" description="EGF-like" evidence="2">
    <location>
        <begin position="380"/>
        <end position="418"/>
    </location>
</feature>
<feature type="domain" description="EGF-like" evidence="2">
    <location>
        <begin position="323"/>
        <end position="354"/>
    </location>
</feature>
<dbReference type="OrthoDB" id="18487at2759"/>